<comment type="subcellular location">
    <subcellularLocation>
        <location evidence="1">Membrane</location>
        <topology evidence="1">Single-pass membrane protein</topology>
    </subcellularLocation>
</comment>
<evidence type="ECO:0000256" key="4">
    <source>
        <dbReference type="ARBA" id="ARBA00022737"/>
    </source>
</evidence>
<protein>
    <submittedName>
        <fullName evidence="13">Deleted in malignant brain tumors 1 protein-like</fullName>
    </submittedName>
</protein>
<feature type="domain" description="SRCR" evidence="11">
    <location>
        <begin position="471"/>
        <end position="575"/>
    </location>
</feature>
<dbReference type="AlphaFoldDB" id="A0A1S3JSJ5"/>
<proteinExistence type="predicted"/>
<evidence type="ECO:0000259" key="11">
    <source>
        <dbReference type="PROSITE" id="PS50287"/>
    </source>
</evidence>
<gene>
    <name evidence="13" type="primary">LOC106175572</name>
</gene>
<dbReference type="STRING" id="7574.A0A1S3JSJ5"/>
<keyword evidence="2" id="KW-0812">Transmembrane</keyword>
<feature type="chain" id="PRO_5010331784" evidence="10">
    <location>
        <begin position="24"/>
        <end position="733"/>
    </location>
</feature>
<feature type="domain" description="SRCR" evidence="11">
    <location>
        <begin position="139"/>
        <end position="243"/>
    </location>
</feature>
<evidence type="ECO:0000256" key="7">
    <source>
        <dbReference type="ARBA" id="ARBA00023157"/>
    </source>
</evidence>
<dbReference type="RefSeq" id="XP_013413091.1">
    <property type="nucleotide sequence ID" value="XM_013557637.1"/>
</dbReference>
<evidence type="ECO:0000256" key="5">
    <source>
        <dbReference type="ARBA" id="ARBA00022989"/>
    </source>
</evidence>
<sequence>MRWLNTIFIVLLVSLQGPEGVQGQADGDIRLKDGDTQYQGRVEIYHNGEWRRVCEEGWGLNDAKVACRQLGYEGTHTAYNNHNPRGTGSFWVSNLNCAGTEDRLAQCSSLGWGTISSYCGTGDYDDAGVICKAPGDGAVRLVNTTSPYEGRVEVYYAGEWGRVCEYNWYYNDAKVVCRQLGFSGAHTSFHSWNPRGTGKYWIYNLNCGGTESNITQCTHGGVGVVNSGNCRQDNYDDAGVICHGEGDGDLRLINSSNAYEGRLEIFYSGRWGRVCDYGWDWTSANVACKQLGFTGAHTHVFNMSPRGTGIFWIQDLNCQGSEASLADCLHDGVGSVSSTYCSQTASEDAGVLCKGPNDGEVRLIGDTQYFGRVEIFYAGGWGRVCENWWSLNDAKVTCRQLGFSGALNYWTSWIPRGTSRVVLDQLNCAGTESRLDACTHGWIGYPSSTYCSQTSAVDAGVACEAPDDGQLRLVDGNGYNSGRVEIKFAGVWRRICDWRWGSNDAAVVCRQLGYSGYVRAATGWSPRGSGLFWLYNVGCLGSETNLTDCTHGGVGVYSTYYCGSSSYDDAGVYCQGYLPGVTPTTAITTTTTTTTTTTAVTGPRCYSCLGTSSCSGSQSTWYYYSSYTTCSNGYVCHTTASAYSSYNLFYSSSSIAYSYSRGCRSRSLCTSQELQGNTCTGSGTSKVCRQCCTTNYCNSGRLDTSQSSINNRGRGVQSDGFTVFCLLLFFVFA</sequence>
<keyword evidence="4" id="KW-0677">Repeat</keyword>
<feature type="disulfide bond" evidence="9">
    <location>
        <begin position="318"/>
        <end position="328"/>
    </location>
</feature>
<dbReference type="GO" id="GO:0016020">
    <property type="term" value="C:membrane"/>
    <property type="evidence" value="ECO:0007669"/>
    <property type="project" value="UniProtKB-SubCell"/>
</dbReference>
<evidence type="ECO:0000313" key="12">
    <source>
        <dbReference type="Proteomes" id="UP000085678"/>
    </source>
</evidence>
<dbReference type="FunFam" id="3.10.250.10:FF:000001">
    <property type="entry name" value="Lysyl oxidase 4 isoform X1"/>
    <property type="match status" value="2"/>
</dbReference>
<comment type="caution">
    <text evidence="9">Lacks conserved residue(s) required for the propagation of feature annotation.</text>
</comment>
<dbReference type="PANTHER" id="PTHR19331:SF465">
    <property type="entry name" value="EGG PEPTIDE SPERACT RECEPTOR"/>
    <property type="match status" value="1"/>
</dbReference>
<accession>A0A1S3JSJ5</accession>
<keyword evidence="6" id="KW-0472">Membrane</keyword>
<feature type="domain" description="SRCR" evidence="11">
    <location>
        <begin position="29"/>
        <end position="132"/>
    </location>
</feature>
<dbReference type="PROSITE" id="PS00420">
    <property type="entry name" value="SRCR_1"/>
    <property type="match status" value="1"/>
</dbReference>
<dbReference type="PRINTS" id="PR00258">
    <property type="entry name" value="SPERACTRCPTR"/>
</dbReference>
<dbReference type="OrthoDB" id="6286334at2759"/>
<evidence type="ECO:0000256" key="8">
    <source>
        <dbReference type="ARBA" id="ARBA00023180"/>
    </source>
</evidence>
<organism evidence="12 13">
    <name type="scientific">Lingula anatina</name>
    <name type="common">Brachiopod</name>
    <name type="synonym">Lingula unguis</name>
    <dbReference type="NCBI Taxonomy" id="7574"/>
    <lineage>
        <taxon>Eukaryota</taxon>
        <taxon>Metazoa</taxon>
        <taxon>Spiralia</taxon>
        <taxon>Lophotrochozoa</taxon>
        <taxon>Brachiopoda</taxon>
        <taxon>Linguliformea</taxon>
        <taxon>Lingulata</taxon>
        <taxon>Lingulida</taxon>
        <taxon>Linguloidea</taxon>
        <taxon>Lingulidae</taxon>
        <taxon>Lingula</taxon>
    </lineage>
</organism>
<keyword evidence="3 10" id="KW-0732">Signal</keyword>
<feature type="domain" description="SRCR" evidence="11">
    <location>
        <begin position="250"/>
        <end position="354"/>
    </location>
</feature>
<dbReference type="InterPro" id="IPR001190">
    <property type="entry name" value="SRCR"/>
</dbReference>
<evidence type="ECO:0000256" key="6">
    <source>
        <dbReference type="ARBA" id="ARBA00023136"/>
    </source>
</evidence>
<dbReference type="KEGG" id="lak:106175572"/>
<feature type="disulfide bond" evidence="9">
    <location>
        <begin position="207"/>
        <end position="217"/>
    </location>
</feature>
<evidence type="ECO:0000256" key="10">
    <source>
        <dbReference type="SAM" id="SignalP"/>
    </source>
</evidence>
<keyword evidence="12" id="KW-1185">Reference proteome</keyword>
<evidence type="ECO:0000256" key="2">
    <source>
        <dbReference type="ARBA" id="ARBA00022692"/>
    </source>
</evidence>
<evidence type="ECO:0000256" key="3">
    <source>
        <dbReference type="ARBA" id="ARBA00022729"/>
    </source>
</evidence>
<keyword evidence="5" id="KW-1133">Transmembrane helix</keyword>
<reference evidence="13" key="1">
    <citation type="submission" date="2025-08" db="UniProtKB">
        <authorList>
            <consortium name="RefSeq"/>
        </authorList>
    </citation>
    <scope>IDENTIFICATION</scope>
    <source>
        <tissue evidence="13">Gonads</tissue>
    </source>
</reference>
<dbReference type="SUPFAM" id="SSF56487">
    <property type="entry name" value="SRCR-like"/>
    <property type="match status" value="5"/>
</dbReference>
<dbReference type="Gene3D" id="3.10.250.10">
    <property type="entry name" value="SRCR-like domain"/>
    <property type="match status" value="5"/>
</dbReference>
<dbReference type="FunFam" id="3.10.250.10:FF:000016">
    <property type="entry name" value="Scavenger receptor cysteine-rich protein type 12"/>
    <property type="match status" value="2"/>
</dbReference>
<evidence type="ECO:0000256" key="9">
    <source>
        <dbReference type="PROSITE-ProRule" id="PRU00196"/>
    </source>
</evidence>
<evidence type="ECO:0000313" key="13">
    <source>
        <dbReference type="RefSeq" id="XP_013413091.1"/>
    </source>
</evidence>
<feature type="disulfide bond" evidence="9">
    <location>
        <begin position="428"/>
        <end position="438"/>
    </location>
</feature>
<dbReference type="SMART" id="SM00202">
    <property type="entry name" value="SR"/>
    <property type="match status" value="5"/>
</dbReference>
<dbReference type="PROSITE" id="PS50287">
    <property type="entry name" value="SRCR_2"/>
    <property type="match status" value="5"/>
</dbReference>
<feature type="disulfide bond" evidence="9">
    <location>
        <begin position="539"/>
        <end position="549"/>
    </location>
</feature>
<dbReference type="FunFam" id="3.10.250.10:FF:000032">
    <property type="entry name" value="Si:dkey-14d8.20"/>
    <property type="match status" value="1"/>
</dbReference>
<feature type="signal peptide" evidence="10">
    <location>
        <begin position="1"/>
        <end position="23"/>
    </location>
</feature>
<name>A0A1S3JSJ5_LINAN</name>
<dbReference type="InParanoid" id="A0A1S3JSJ5"/>
<keyword evidence="7 9" id="KW-1015">Disulfide bond</keyword>
<feature type="disulfide bond" evidence="9">
    <location>
        <begin position="97"/>
        <end position="107"/>
    </location>
</feature>
<evidence type="ECO:0000256" key="1">
    <source>
        <dbReference type="ARBA" id="ARBA00004167"/>
    </source>
</evidence>
<dbReference type="Proteomes" id="UP000085678">
    <property type="component" value="Unplaced"/>
</dbReference>
<dbReference type="Pfam" id="PF00530">
    <property type="entry name" value="SRCR"/>
    <property type="match status" value="5"/>
</dbReference>
<keyword evidence="8" id="KW-0325">Glycoprotein</keyword>
<dbReference type="PANTHER" id="PTHR19331">
    <property type="entry name" value="SCAVENGER RECEPTOR DOMAIN-CONTAINING"/>
    <property type="match status" value="1"/>
</dbReference>
<feature type="domain" description="SRCR" evidence="11">
    <location>
        <begin position="361"/>
        <end position="464"/>
    </location>
</feature>
<dbReference type="InterPro" id="IPR036772">
    <property type="entry name" value="SRCR-like_dom_sf"/>
</dbReference>
<dbReference type="GeneID" id="106175572"/>